<reference evidence="3" key="1">
    <citation type="submission" date="2022-05" db="EMBL/GenBank/DDBJ databases">
        <authorList>
            <person name="Tuo L."/>
        </authorList>
    </citation>
    <scope>NUCLEOTIDE SEQUENCE</scope>
    <source>
        <strain evidence="3">BSK12Z-4</strain>
    </source>
</reference>
<gene>
    <name evidence="3" type="ORF">M8330_16740</name>
</gene>
<keyword evidence="2" id="KW-0472">Membrane</keyword>
<feature type="region of interest" description="Disordered" evidence="1">
    <location>
        <begin position="1"/>
        <end position="21"/>
    </location>
</feature>
<name>A0A9X2IHL9_9ACTN</name>
<comment type="caution">
    <text evidence="3">The sequence shown here is derived from an EMBL/GenBank/DDBJ whole genome shotgun (WGS) entry which is preliminary data.</text>
</comment>
<accession>A0A9X2IHL9</accession>
<organism evidence="3 4">
    <name type="scientific">Nocardioides bruguierae</name>
    <dbReference type="NCBI Taxonomy" id="2945102"/>
    <lineage>
        <taxon>Bacteria</taxon>
        <taxon>Bacillati</taxon>
        <taxon>Actinomycetota</taxon>
        <taxon>Actinomycetes</taxon>
        <taxon>Propionibacteriales</taxon>
        <taxon>Nocardioidaceae</taxon>
        <taxon>Nocardioides</taxon>
    </lineage>
</organism>
<evidence type="ECO:0000313" key="3">
    <source>
        <dbReference type="EMBL" id="MCM0621940.1"/>
    </source>
</evidence>
<proteinExistence type="predicted"/>
<keyword evidence="2" id="KW-1133">Transmembrane helix</keyword>
<dbReference type="AlphaFoldDB" id="A0A9X2IHL9"/>
<feature type="compositionally biased region" description="Basic and acidic residues" evidence="1">
    <location>
        <begin position="8"/>
        <end position="21"/>
    </location>
</feature>
<dbReference type="Proteomes" id="UP001139485">
    <property type="component" value="Unassembled WGS sequence"/>
</dbReference>
<keyword evidence="4" id="KW-1185">Reference proteome</keyword>
<sequence length="279" mass="28524">MVDPRGGGLRDHLRNPLGDRREGLLMNRRTHRDRVDAPGQWSRGRLRLAGAAIVGVALAITGAGAWAVAGMIGSPPATPAEATTSDTPMVGTAATVDEALPASLTTDPIGSLTIPAATRLGPAGVPTGFPATAEGALSQLVAIDSAALSPLSLQRAQEIAGVWIAADGLTDQWSLVTGLAELQGVVESSGMKTSGLAVEASMGRVESPVRAGTTEVCVDLVLSLEGVATDQIAAADCQRMSWTGQRWVIAAGTEAAAPPSVWPGSQAAADAGWQWLVRQ</sequence>
<evidence type="ECO:0000313" key="4">
    <source>
        <dbReference type="Proteomes" id="UP001139485"/>
    </source>
</evidence>
<keyword evidence="2" id="KW-0812">Transmembrane</keyword>
<feature type="transmembrane region" description="Helical" evidence="2">
    <location>
        <begin position="48"/>
        <end position="69"/>
    </location>
</feature>
<evidence type="ECO:0000256" key="2">
    <source>
        <dbReference type="SAM" id="Phobius"/>
    </source>
</evidence>
<evidence type="ECO:0000256" key="1">
    <source>
        <dbReference type="SAM" id="MobiDB-lite"/>
    </source>
</evidence>
<protein>
    <submittedName>
        <fullName evidence="3">Uncharacterized protein</fullName>
    </submittedName>
</protein>
<dbReference type="EMBL" id="JAMOIL010000026">
    <property type="protein sequence ID" value="MCM0621940.1"/>
    <property type="molecule type" value="Genomic_DNA"/>
</dbReference>
<dbReference type="RefSeq" id="WP_250828259.1">
    <property type="nucleotide sequence ID" value="NZ_JAMOIL010000026.1"/>
</dbReference>